<dbReference type="Proteomes" id="UP001066276">
    <property type="component" value="Chromosome 5"/>
</dbReference>
<organism evidence="2 3">
    <name type="scientific">Pleurodeles waltl</name>
    <name type="common">Iberian ribbed newt</name>
    <dbReference type="NCBI Taxonomy" id="8319"/>
    <lineage>
        <taxon>Eukaryota</taxon>
        <taxon>Metazoa</taxon>
        <taxon>Chordata</taxon>
        <taxon>Craniata</taxon>
        <taxon>Vertebrata</taxon>
        <taxon>Euteleostomi</taxon>
        <taxon>Amphibia</taxon>
        <taxon>Batrachia</taxon>
        <taxon>Caudata</taxon>
        <taxon>Salamandroidea</taxon>
        <taxon>Salamandridae</taxon>
        <taxon>Pleurodelinae</taxon>
        <taxon>Pleurodeles</taxon>
    </lineage>
</organism>
<evidence type="ECO:0000313" key="2">
    <source>
        <dbReference type="EMBL" id="KAJ1151298.1"/>
    </source>
</evidence>
<dbReference type="AlphaFoldDB" id="A0AAV7RH25"/>
<feature type="compositionally biased region" description="Basic and acidic residues" evidence="1">
    <location>
        <begin position="72"/>
        <end position="86"/>
    </location>
</feature>
<sequence length="96" mass="10570">MYLTLAAEALRLLVIENSSGQRTRATVALHNNSVMYLTLAAEALRLLVIENSSGQRTRATVALHNNSGGGPDEIRGYSQDETRVDSRTMGWIHTQE</sequence>
<proteinExistence type="predicted"/>
<feature type="region of interest" description="Disordered" evidence="1">
    <location>
        <begin position="62"/>
        <end position="96"/>
    </location>
</feature>
<accession>A0AAV7RH25</accession>
<comment type="caution">
    <text evidence="2">The sequence shown here is derived from an EMBL/GenBank/DDBJ whole genome shotgun (WGS) entry which is preliminary data.</text>
</comment>
<evidence type="ECO:0000256" key="1">
    <source>
        <dbReference type="SAM" id="MobiDB-lite"/>
    </source>
</evidence>
<dbReference type="EMBL" id="JANPWB010000009">
    <property type="protein sequence ID" value="KAJ1151298.1"/>
    <property type="molecule type" value="Genomic_DNA"/>
</dbReference>
<name>A0AAV7RH25_PLEWA</name>
<reference evidence="2" key="1">
    <citation type="journal article" date="2022" name="bioRxiv">
        <title>Sequencing and chromosome-scale assembly of the giantPleurodeles waltlgenome.</title>
        <authorList>
            <person name="Brown T."/>
            <person name="Elewa A."/>
            <person name="Iarovenko S."/>
            <person name="Subramanian E."/>
            <person name="Araus A.J."/>
            <person name="Petzold A."/>
            <person name="Susuki M."/>
            <person name="Suzuki K.-i.T."/>
            <person name="Hayashi T."/>
            <person name="Toyoda A."/>
            <person name="Oliveira C."/>
            <person name="Osipova E."/>
            <person name="Leigh N.D."/>
            <person name="Simon A."/>
            <person name="Yun M.H."/>
        </authorList>
    </citation>
    <scope>NUCLEOTIDE SEQUENCE</scope>
    <source>
        <strain evidence="2">20211129_DDA</strain>
        <tissue evidence="2">Liver</tissue>
    </source>
</reference>
<evidence type="ECO:0000313" key="3">
    <source>
        <dbReference type="Proteomes" id="UP001066276"/>
    </source>
</evidence>
<keyword evidence="3" id="KW-1185">Reference proteome</keyword>
<gene>
    <name evidence="2" type="ORF">NDU88_004081</name>
</gene>
<protein>
    <submittedName>
        <fullName evidence="2">Uncharacterized protein</fullName>
    </submittedName>
</protein>